<organism evidence="11 12">
    <name type="scientific">Sulfuritalea hydrogenivorans sk43H</name>
    <dbReference type="NCBI Taxonomy" id="1223802"/>
    <lineage>
        <taxon>Bacteria</taxon>
        <taxon>Pseudomonadati</taxon>
        <taxon>Pseudomonadota</taxon>
        <taxon>Betaproteobacteria</taxon>
        <taxon>Nitrosomonadales</taxon>
        <taxon>Sterolibacteriaceae</taxon>
        <taxon>Sulfuritalea</taxon>
    </lineage>
</organism>
<keyword evidence="6" id="KW-0963">Cytoplasm</keyword>
<dbReference type="GO" id="GO:0071973">
    <property type="term" value="P:bacterial-type flagellum-dependent cell motility"/>
    <property type="evidence" value="ECO:0007669"/>
    <property type="project" value="InterPro"/>
</dbReference>
<dbReference type="GO" id="GO:0044781">
    <property type="term" value="P:bacterial-type flagellum organization"/>
    <property type="evidence" value="ECO:0007669"/>
    <property type="project" value="UniProtKB-KW"/>
</dbReference>
<reference evidence="11 12" key="1">
    <citation type="journal article" date="2014" name="Syst. Appl. Microbiol.">
        <title>Complete genomes of freshwater sulfur oxidizers Sulfuricella denitrificans skB26 and Sulfuritalea hydrogenivorans sk43H: genetic insights into the sulfur oxidation pathway of betaproteobacteria.</title>
        <authorList>
            <person name="Watanabe T."/>
            <person name="Kojima H."/>
            <person name="Fukui M."/>
        </authorList>
    </citation>
    <scope>NUCLEOTIDE SEQUENCE [LARGE SCALE GENOMIC DNA]</scope>
    <source>
        <strain evidence="11">DSM22779</strain>
    </source>
</reference>
<evidence type="ECO:0000256" key="5">
    <source>
        <dbReference type="ARBA" id="ARBA00022448"/>
    </source>
</evidence>
<dbReference type="OrthoDB" id="5296952at2"/>
<evidence type="ECO:0000256" key="9">
    <source>
        <dbReference type="ARBA" id="ARBA00023225"/>
    </source>
</evidence>
<dbReference type="PANTHER" id="PTHR34982:SF1">
    <property type="entry name" value="FLAGELLAR ASSEMBLY PROTEIN FLIH"/>
    <property type="match status" value="1"/>
</dbReference>
<dbReference type="GO" id="GO:0005829">
    <property type="term" value="C:cytosol"/>
    <property type="evidence" value="ECO:0007669"/>
    <property type="project" value="TreeGrafter"/>
</dbReference>
<dbReference type="InterPro" id="IPR051472">
    <property type="entry name" value="T3SS_Stator/FliH"/>
</dbReference>
<comment type="function">
    <text evidence="1">Needed for flagellar regrowth and assembly.</text>
</comment>
<keyword evidence="5" id="KW-0813">Transport</keyword>
<dbReference type="HOGENOM" id="CLU_062625_4_1_4"/>
<keyword evidence="11" id="KW-0966">Cell projection</keyword>
<evidence type="ECO:0000256" key="8">
    <source>
        <dbReference type="ARBA" id="ARBA00022927"/>
    </source>
</evidence>
<comment type="subcellular location">
    <subcellularLocation>
        <location evidence="2">Cytoplasm</location>
    </subcellularLocation>
</comment>
<dbReference type="STRING" id="1223802.SUTH_00940"/>
<dbReference type="PANTHER" id="PTHR34982">
    <property type="entry name" value="YOP PROTEINS TRANSLOCATION PROTEIN L"/>
    <property type="match status" value="1"/>
</dbReference>
<dbReference type="PRINTS" id="PR01003">
    <property type="entry name" value="FLGFLIH"/>
</dbReference>
<dbReference type="KEGG" id="shd:SUTH_00940"/>
<evidence type="ECO:0000256" key="1">
    <source>
        <dbReference type="ARBA" id="ARBA00003041"/>
    </source>
</evidence>
<keyword evidence="7" id="KW-1005">Bacterial flagellum biogenesis</keyword>
<evidence type="ECO:0000256" key="7">
    <source>
        <dbReference type="ARBA" id="ARBA00022795"/>
    </source>
</evidence>
<keyword evidence="11" id="KW-0969">Cilium</keyword>
<keyword evidence="8" id="KW-0653">Protein transport</keyword>
<evidence type="ECO:0000256" key="2">
    <source>
        <dbReference type="ARBA" id="ARBA00004496"/>
    </source>
</evidence>
<dbReference type="InterPro" id="IPR018035">
    <property type="entry name" value="Flagellar_FliH/T3SS_HrpE"/>
</dbReference>
<keyword evidence="12" id="KW-1185">Reference proteome</keyword>
<comment type="similarity">
    <text evidence="3">Belongs to the FliH family.</text>
</comment>
<dbReference type="EMBL" id="AP012547">
    <property type="protein sequence ID" value="BAO28746.1"/>
    <property type="molecule type" value="Genomic_DNA"/>
</dbReference>
<evidence type="ECO:0000313" key="11">
    <source>
        <dbReference type="EMBL" id="BAO28746.1"/>
    </source>
</evidence>
<dbReference type="Proteomes" id="UP000031637">
    <property type="component" value="Chromosome"/>
</dbReference>
<evidence type="ECO:0000259" key="10">
    <source>
        <dbReference type="Pfam" id="PF02108"/>
    </source>
</evidence>
<keyword evidence="9" id="KW-1006">Bacterial flagellum protein export</keyword>
<evidence type="ECO:0000256" key="3">
    <source>
        <dbReference type="ARBA" id="ARBA00006602"/>
    </source>
</evidence>
<dbReference type="GO" id="GO:0009288">
    <property type="term" value="C:bacterial-type flagellum"/>
    <property type="evidence" value="ECO:0007669"/>
    <property type="project" value="InterPro"/>
</dbReference>
<dbReference type="GO" id="GO:0003774">
    <property type="term" value="F:cytoskeletal motor activity"/>
    <property type="evidence" value="ECO:0007669"/>
    <property type="project" value="InterPro"/>
</dbReference>
<dbReference type="InterPro" id="IPR000563">
    <property type="entry name" value="Flag_FliH"/>
</dbReference>
<dbReference type="GO" id="GO:0015031">
    <property type="term" value="P:protein transport"/>
    <property type="evidence" value="ECO:0007669"/>
    <property type="project" value="UniProtKB-KW"/>
</dbReference>
<accession>W0SCI3</accession>
<evidence type="ECO:0000256" key="4">
    <source>
        <dbReference type="ARBA" id="ARBA00016507"/>
    </source>
</evidence>
<gene>
    <name evidence="11" type="ORF">SUTH_00940</name>
</gene>
<dbReference type="Pfam" id="PF02108">
    <property type="entry name" value="FliH"/>
    <property type="match status" value="1"/>
</dbReference>
<proteinExistence type="inferred from homology"/>
<feature type="domain" description="Flagellar assembly protein FliH/Type III secretion system HrpE" evidence="10">
    <location>
        <begin position="84"/>
        <end position="205"/>
    </location>
</feature>
<evidence type="ECO:0000256" key="6">
    <source>
        <dbReference type="ARBA" id="ARBA00022490"/>
    </source>
</evidence>
<keyword evidence="11" id="KW-0282">Flagellum</keyword>
<dbReference type="RefSeq" id="WP_041097473.1">
    <property type="nucleotide sequence ID" value="NZ_AP012547.1"/>
</dbReference>
<evidence type="ECO:0000313" key="12">
    <source>
        <dbReference type="Proteomes" id="UP000031637"/>
    </source>
</evidence>
<dbReference type="AlphaFoldDB" id="W0SCI3"/>
<name>W0SCI3_9PROT</name>
<protein>
    <recommendedName>
        <fullName evidence="4">Flagellar assembly protein FliH</fullName>
    </recommendedName>
</protein>
<sequence>MDEHPKSSLTAWERWELASFDSPADPSVGIAAEPGSSAVSDREVHQIREQARREGHQAGYEAGHAEGLAAGKAQAEAMGREEALLLAATLEKLEQCITDLNQAVASDLLALSIEIARQVVRQTVAAKPEVLLGVIREALEQLPLLHASIHLNPEDASLARLRAGDQFAHAGHRIHEDTKLMRGDVIIEAGGSHLDASLETRWRRVMEALGQQTPWIDTIEK</sequence>